<dbReference type="GO" id="GO:0005886">
    <property type="term" value="C:plasma membrane"/>
    <property type="evidence" value="ECO:0007669"/>
    <property type="project" value="UniProtKB-SubCell"/>
</dbReference>
<dbReference type="Pfam" id="PF01544">
    <property type="entry name" value="CorA"/>
    <property type="match status" value="1"/>
</dbReference>
<dbReference type="AlphaFoldDB" id="A0A1H6DK75"/>
<keyword evidence="3" id="KW-0813">Transport</keyword>
<keyword evidence="8" id="KW-0406">Ion transport</keyword>
<keyword evidence="4" id="KW-1003">Cell membrane</keyword>
<dbReference type="Gene3D" id="3.30.460.20">
    <property type="entry name" value="CorA soluble domain-like"/>
    <property type="match status" value="1"/>
</dbReference>
<dbReference type="Proteomes" id="UP000236729">
    <property type="component" value="Unassembled WGS sequence"/>
</dbReference>
<evidence type="ECO:0000256" key="4">
    <source>
        <dbReference type="ARBA" id="ARBA00022475"/>
    </source>
</evidence>
<dbReference type="SUPFAM" id="SSF144083">
    <property type="entry name" value="Magnesium transport protein CorA, transmembrane region"/>
    <property type="match status" value="1"/>
</dbReference>
<comment type="function">
    <text evidence="11">Mediates influx of magnesium ions. Alternates between open and closed states. Activated by low cytoplasmic Mg(2+) levels. Inactive when cytoplasmic Mg(2+) levels are high.</text>
</comment>
<feature type="transmembrane region" description="Helical" evidence="12">
    <location>
        <begin position="264"/>
        <end position="283"/>
    </location>
</feature>
<dbReference type="Proteomes" id="UP000199690">
    <property type="component" value="Unassembled WGS sequence"/>
</dbReference>
<accession>A0A1I1QTZ7</accession>
<evidence type="ECO:0000313" key="15">
    <source>
        <dbReference type="Proteomes" id="UP000199690"/>
    </source>
</evidence>
<evidence type="ECO:0000256" key="8">
    <source>
        <dbReference type="ARBA" id="ARBA00023065"/>
    </source>
</evidence>
<evidence type="ECO:0000256" key="11">
    <source>
        <dbReference type="ARBA" id="ARBA00045497"/>
    </source>
</evidence>
<keyword evidence="9 12" id="KW-0472">Membrane</keyword>
<evidence type="ECO:0000313" key="14">
    <source>
        <dbReference type="EMBL" id="SFD25586.1"/>
    </source>
</evidence>
<organism evidence="13 16">
    <name type="scientific">Saccharopolyspora kobensis</name>
    <dbReference type="NCBI Taxonomy" id="146035"/>
    <lineage>
        <taxon>Bacteria</taxon>
        <taxon>Bacillati</taxon>
        <taxon>Actinomycetota</taxon>
        <taxon>Actinomycetes</taxon>
        <taxon>Pseudonocardiales</taxon>
        <taxon>Pseudonocardiaceae</taxon>
        <taxon>Saccharopolyspora</taxon>
    </lineage>
</organism>
<dbReference type="PANTHER" id="PTHR46494">
    <property type="entry name" value="CORA FAMILY METAL ION TRANSPORTER (EUROFUNG)"/>
    <property type="match status" value="1"/>
</dbReference>
<dbReference type="GO" id="GO:0000287">
    <property type="term" value="F:magnesium ion binding"/>
    <property type="evidence" value="ECO:0007669"/>
    <property type="project" value="TreeGrafter"/>
</dbReference>
<dbReference type="FunFam" id="1.20.58.340:FF:000004">
    <property type="entry name" value="Magnesium transport protein CorA"/>
    <property type="match status" value="1"/>
</dbReference>
<evidence type="ECO:0000256" key="1">
    <source>
        <dbReference type="ARBA" id="ARBA00004651"/>
    </source>
</evidence>
<dbReference type="RefSeq" id="WP_143185788.1">
    <property type="nucleotide sequence ID" value="NZ_FNVB01000006.1"/>
</dbReference>
<comment type="catalytic activity">
    <reaction evidence="10">
        <text>Mg(2+)(in) = Mg(2+)(out)</text>
        <dbReference type="Rhea" id="RHEA:29827"/>
        <dbReference type="ChEBI" id="CHEBI:18420"/>
    </reaction>
</comment>
<evidence type="ECO:0000256" key="10">
    <source>
        <dbReference type="ARBA" id="ARBA00034269"/>
    </source>
</evidence>
<dbReference type="GO" id="GO:0050897">
    <property type="term" value="F:cobalt ion binding"/>
    <property type="evidence" value="ECO:0007669"/>
    <property type="project" value="TreeGrafter"/>
</dbReference>
<keyword evidence="5 12" id="KW-0812">Transmembrane</keyword>
<dbReference type="InterPro" id="IPR045863">
    <property type="entry name" value="CorA_TM1_TM2"/>
</dbReference>
<dbReference type="Gene3D" id="1.20.58.340">
    <property type="entry name" value="Magnesium transport protein CorA, transmembrane region"/>
    <property type="match status" value="2"/>
</dbReference>
<accession>A0A1H6DK75</accession>
<reference evidence="15 16" key="2">
    <citation type="submission" date="2016-10" db="EMBL/GenBank/DDBJ databases">
        <authorList>
            <person name="Varghese N."/>
            <person name="Submissions S."/>
        </authorList>
    </citation>
    <scope>NUCLEOTIDE SEQUENCE [LARGE SCALE GENOMIC DNA]</scope>
    <source>
        <strain evidence="16">ATCC 20501</strain>
        <strain evidence="14 15">CGMCC 4.3529</strain>
    </source>
</reference>
<dbReference type="InterPro" id="IPR002523">
    <property type="entry name" value="MgTranspt_CorA/ZnTranspt_ZntB"/>
</dbReference>
<evidence type="ECO:0000313" key="13">
    <source>
        <dbReference type="EMBL" id="SEG85075.1"/>
    </source>
</evidence>
<evidence type="ECO:0000256" key="3">
    <source>
        <dbReference type="ARBA" id="ARBA00022448"/>
    </source>
</evidence>
<evidence type="ECO:0000256" key="5">
    <source>
        <dbReference type="ARBA" id="ARBA00022692"/>
    </source>
</evidence>
<keyword evidence="6" id="KW-0460">Magnesium</keyword>
<comment type="similarity">
    <text evidence="2">Belongs to the CorA metal ion transporter (MIT) (TC 1.A.35) family.</text>
</comment>
<evidence type="ECO:0000313" key="16">
    <source>
        <dbReference type="Proteomes" id="UP000236729"/>
    </source>
</evidence>
<dbReference type="EMBL" id="FNVB01000006">
    <property type="protein sequence ID" value="SEG85075.1"/>
    <property type="molecule type" value="Genomic_DNA"/>
</dbReference>
<dbReference type="PANTHER" id="PTHR46494:SF1">
    <property type="entry name" value="CORA FAMILY METAL ION TRANSPORTER (EUROFUNG)"/>
    <property type="match status" value="1"/>
</dbReference>
<evidence type="ECO:0000256" key="9">
    <source>
        <dbReference type="ARBA" id="ARBA00023136"/>
    </source>
</evidence>
<sequence length="321" mass="35160">MLRCTRFHAGGSSAIADEDVLDSLRNVPEDGFVWLEVPPSRLDVLRDAARVLDLPRLAVENAAHDHQRARVEHYSNCEHVVLKVLGYTEATSAVSTGEVTLFLTPKVLVTVVQGTGDPAAEAHRRAADHPELLGAGPRAAAYLIADTVVDAYLSISAELRSDLTGLEHRVFAPGRDDVTPDLYALKREVLEARDAVEPLLPVAHRLVQPDNGEPGLLRQHFRDVAHHVLRAGRELQSCDELLTSVLDAQFSRAGLWQNEDMRKISAWGAIALVPTIVGGIYGMNFEHMPELHWGLGYPLAIAVIVGVCGGLYAALRRNHWL</sequence>
<evidence type="ECO:0000256" key="12">
    <source>
        <dbReference type="SAM" id="Phobius"/>
    </source>
</evidence>
<dbReference type="SUPFAM" id="SSF143865">
    <property type="entry name" value="CorA soluble domain-like"/>
    <property type="match status" value="1"/>
</dbReference>
<reference evidence="13" key="1">
    <citation type="submission" date="2016-10" db="EMBL/GenBank/DDBJ databases">
        <authorList>
            <person name="de Groot N.N."/>
        </authorList>
    </citation>
    <scope>NUCLEOTIDE SEQUENCE [LARGE SCALE GENOMIC DNA]</scope>
    <source>
        <strain evidence="13">ATCC 20501</strain>
    </source>
</reference>
<dbReference type="InterPro" id="IPR045861">
    <property type="entry name" value="CorA_cytoplasmic_dom"/>
</dbReference>
<keyword evidence="7 12" id="KW-1133">Transmembrane helix</keyword>
<feature type="transmembrane region" description="Helical" evidence="12">
    <location>
        <begin position="295"/>
        <end position="315"/>
    </location>
</feature>
<dbReference type="EMBL" id="FOME01000003">
    <property type="protein sequence ID" value="SFD25586.1"/>
    <property type="molecule type" value="Genomic_DNA"/>
</dbReference>
<evidence type="ECO:0000256" key="2">
    <source>
        <dbReference type="ARBA" id="ARBA00009765"/>
    </source>
</evidence>
<protein>
    <submittedName>
        <fullName evidence="13">Magnesium transporter</fullName>
    </submittedName>
</protein>
<dbReference type="CDD" id="cd12830">
    <property type="entry name" value="MtCorA-like"/>
    <property type="match status" value="1"/>
</dbReference>
<dbReference type="GO" id="GO:0015087">
    <property type="term" value="F:cobalt ion transmembrane transporter activity"/>
    <property type="evidence" value="ECO:0007669"/>
    <property type="project" value="TreeGrafter"/>
</dbReference>
<gene>
    <name evidence="13" type="ORF">SAMN02982929_04524</name>
    <name evidence="14" type="ORF">SAMN05216506_103265</name>
</gene>
<comment type="subcellular location">
    <subcellularLocation>
        <location evidence="1">Cell membrane</location>
        <topology evidence="1">Multi-pass membrane protein</topology>
    </subcellularLocation>
</comment>
<keyword evidence="15" id="KW-1185">Reference proteome</keyword>
<proteinExistence type="inferred from homology"/>
<dbReference type="GO" id="GO:0015095">
    <property type="term" value="F:magnesium ion transmembrane transporter activity"/>
    <property type="evidence" value="ECO:0007669"/>
    <property type="project" value="TreeGrafter"/>
</dbReference>
<evidence type="ECO:0000256" key="6">
    <source>
        <dbReference type="ARBA" id="ARBA00022842"/>
    </source>
</evidence>
<name>A0A1H6DK75_9PSEU</name>
<dbReference type="SMR" id="A0A1H6DK75"/>
<evidence type="ECO:0000256" key="7">
    <source>
        <dbReference type="ARBA" id="ARBA00022989"/>
    </source>
</evidence>